<feature type="domain" description="Glycosyl transferase family 1" evidence="1">
    <location>
        <begin position="197"/>
        <end position="358"/>
    </location>
</feature>
<accession>A0A2V3A473</accession>
<dbReference type="AlphaFoldDB" id="A0A2V3A473"/>
<dbReference type="GO" id="GO:0016757">
    <property type="term" value="F:glycosyltransferase activity"/>
    <property type="evidence" value="ECO:0007669"/>
    <property type="project" value="InterPro"/>
</dbReference>
<dbReference type="Gene3D" id="3.40.50.2000">
    <property type="entry name" value="Glycogen Phosphorylase B"/>
    <property type="match status" value="2"/>
</dbReference>
<dbReference type="PANTHER" id="PTHR12526:SF630">
    <property type="entry name" value="GLYCOSYLTRANSFERASE"/>
    <property type="match status" value="1"/>
</dbReference>
<evidence type="ECO:0000259" key="1">
    <source>
        <dbReference type="Pfam" id="PF00534"/>
    </source>
</evidence>
<dbReference type="InterPro" id="IPR028098">
    <property type="entry name" value="Glyco_trans_4-like_N"/>
</dbReference>
<comment type="caution">
    <text evidence="3">The sequence shown here is derived from an EMBL/GenBank/DDBJ whole genome shotgun (WGS) entry which is preliminary data.</text>
</comment>
<evidence type="ECO:0000313" key="3">
    <source>
        <dbReference type="EMBL" id="PWW31907.1"/>
    </source>
</evidence>
<feature type="domain" description="Glycosyltransferase subfamily 4-like N-terminal" evidence="2">
    <location>
        <begin position="6"/>
        <end position="186"/>
    </location>
</feature>
<evidence type="ECO:0000259" key="2">
    <source>
        <dbReference type="Pfam" id="PF13439"/>
    </source>
</evidence>
<keyword evidence="3" id="KW-0808">Transferase</keyword>
<name>A0A2V3A473_9BACI</name>
<proteinExistence type="predicted"/>
<dbReference type="OrthoDB" id="9815550at2"/>
<gene>
    <name evidence="3" type="ORF">DFO73_101165</name>
</gene>
<protein>
    <submittedName>
        <fullName evidence="3">Glycosyltransferase involved in cell wall biosynthesis</fullName>
    </submittedName>
</protein>
<dbReference type="CDD" id="cd03801">
    <property type="entry name" value="GT4_PimA-like"/>
    <property type="match status" value="1"/>
</dbReference>
<dbReference type="Pfam" id="PF00534">
    <property type="entry name" value="Glycos_transf_1"/>
    <property type="match status" value="1"/>
</dbReference>
<reference evidence="3 4" key="1">
    <citation type="submission" date="2018-05" db="EMBL/GenBank/DDBJ databases">
        <title>Freshwater and sediment microbial communities from various areas in North America, analyzing microbe dynamics in response to fracking.</title>
        <authorList>
            <person name="Lamendella R."/>
        </authorList>
    </citation>
    <scope>NUCLEOTIDE SEQUENCE [LARGE SCALE GENOMIC DNA]</scope>
    <source>
        <strain evidence="3 4">15_TX</strain>
    </source>
</reference>
<dbReference type="InterPro" id="IPR001296">
    <property type="entry name" value="Glyco_trans_1"/>
</dbReference>
<organism evidence="3 4">
    <name type="scientific">Cytobacillus oceanisediminis</name>
    <dbReference type="NCBI Taxonomy" id="665099"/>
    <lineage>
        <taxon>Bacteria</taxon>
        <taxon>Bacillati</taxon>
        <taxon>Bacillota</taxon>
        <taxon>Bacilli</taxon>
        <taxon>Bacillales</taxon>
        <taxon>Bacillaceae</taxon>
        <taxon>Cytobacillus</taxon>
    </lineage>
</organism>
<dbReference type="SUPFAM" id="SSF53756">
    <property type="entry name" value="UDP-Glycosyltransferase/glycogen phosphorylase"/>
    <property type="match status" value="1"/>
</dbReference>
<evidence type="ECO:0000313" key="4">
    <source>
        <dbReference type="Proteomes" id="UP000247150"/>
    </source>
</evidence>
<dbReference type="Proteomes" id="UP000247150">
    <property type="component" value="Unassembled WGS sequence"/>
</dbReference>
<dbReference type="EMBL" id="QGTW01000001">
    <property type="protein sequence ID" value="PWW31907.1"/>
    <property type="molecule type" value="Genomic_DNA"/>
</dbReference>
<dbReference type="Pfam" id="PF13439">
    <property type="entry name" value="Glyco_transf_4"/>
    <property type="match status" value="1"/>
</dbReference>
<dbReference type="PANTHER" id="PTHR12526">
    <property type="entry name" value="GLYCOSYLTRANSFERASE"/>
    <property type="match status" value="1"/>
</dbReference>
<sequence>MNSIKEKLESLGHEVDILGKLHGGLGYQIINKNWVVKNKQLLPILNNPLNKNNVPQFNAHQRNRYCMELAATYFGLEQYDIIHTHDVISTRCLSRVKPKKTPLITSIHGALARESTHSYKTPNPNAVIQQIKKTQHGRYYWTLEKLGLNSADLIHTSSYWMRNLLIKDYSVSDNGIVSFQYGIDIEKFLAKMNNKTGINKPLDRKVILYTGRLVQIKGINFLIHALSQLKRVRNDWVCWIVGEGRMKNELQQLSAQLGLNRYVKFLGARDDVPALLKLADIFVLPSLQDNMPLSIIEAQLAGKAIVTSNAGGIPEMVNHGVTGLIAPAGRSIPLYKHIKTLIENDSFRNGISSNTKEWAMQHWSIDLMIDRILTIYKQMLFK</sequence>